<feature type="compositionally biased region" description="Basic and acidic residues" evidence="1">
    <location>
        <begin position="33"/>
        <end position="45"/>
    </location>
</feature>
<evidence type="ECO:0000313" key="3">
    <source>
        <dbReference type="Proteomes" id="UP001500668"/>
    </source>
</evidence>
<evidence type="ECO:0000313" key="2">
    <source>
        <dbReference type="EMBL" id="GAA0603800.1"/>
    </source>
</evidence>
<proteinExistence type="predicted"/>
<protein>
    <submittedName>
        <fullName evidence="2">Uncharacterized protein</fullName>
    </submittedName>
</protein>
<comment type="caution">
    <text evidence="2">The sequence shown here is derived from an EMBL/GenBank/DDBJ whole genome shotgun (WGS) entry which is preliminary data.</text>
</comment>
<reference evidence="3" key="1">
    <citation type="journal article" date="2019" name="Int. J. Syst. Evol. Microbiol.">
        <title>The Global Catalogue of Microorganisms (GCM) 10K type strain sequencing project: providing services to taxonomists for standard genome sequencing and annotation.</title>
        <authorList>
            <consortium name="The Broad Institute Genomics Platform"/>
            <consortium name="The Broad Institute Genome Sequencing Center for Infectious Disease"/>
            <person name="Wu L."/>
            <person name="Ma J."/>
        </authorList>
    </citation>
    <scope>NUCLEOTIDE SEQUENCE [LARGE SCALE GENOMIC DNA]</scope>
    <source>
        <strain evidence="3">JCM 5067</strain>
    </source>
</reference>
<organism evidence="2 3">
    <name type="scientific">Streptomyces crystallinus</name>
    <dbReference type="NCBI Taxonomy" id="68191"/>
    <lineage>
        <taxon>Bacteria</taxon>
        <taxon>Bacillati</taxon>
        <taxon>Actinomycetota</taxon>
        <taxon>Actinomycetes</taxon>
        <taxon>Kitasatosporales</taxon>
        <taxon>Streptomycetaceae</taxon>
        <taxon>Streptomyces</taxon>
    </lineage>
</organism>
<gene>
    <name evidence="2" type="ORF">GCM10010394_36870</name>
</gene>
<accession>A0ABP3R575</accession>
<name>A0ABP3R575_9ACTN</name>
<sequence length="78" mass="8203">MAELGFPAAADYLRGAGNCASKRPLTRRRHAKGPTEPEEVARDGLPRGAGNCASKRPRPADDIHGAHLACEGGSRRVA</sequence>
<dbReference type="Proteomes" id="UP001500668">
    <property type="component" value="Unassembled WGS sequence"/>
</dbReference>
<keyword evidence="3" id="KW-1185">Reference proteome</keyword>
<dbReference type="EMBL" id="BAAACA010000019">
    <property type="protein sequence ID" value="GAA0603800.1"/>
    <property type="molecule type" value="Genomic_DNA"/>
</dbReference>
<evidence type="ECO:0000256" key="1">
    <source>
        <dbReference type="SAM" id="MobiDB-lite"/>
    </source>
</evidence>
<feature type="region of interest" description="Disordered" evidence="1">
    <location>
        <begin position="21"/>
        <end position="78"/>
    </location>
</feature>